<dbReference type="EMBL" id="FLUV01001397">
    <property type="protein sequence ID" value="SBW22940.1"/>
    <property type="molecule type" value="Genomic_DNA"/>
</dbReference>
<proteinExistence type="predicted"/>
<keyword evidence="2" id="KW-1185">Reference proteome</keyword>
<dbReference type="AlphaFoldDB" id="A0A1C3NZH8"/>
<evidence type="ECO:0000313" key="2">
    <source>
        <dbReference type="Proteomes" id="UP000199013"/>
    </source>
</evidence>
<name>A0A1C3NZH8_9ACTN</name>
<gene>
    <name evidence="1" type="ORF">FDG2_3335</name>
</gene>
<sequence length="73" mass="8457">MLTDALKLVYVEAERGGRWHKILCFTDEQARDAFTGKSWYAGALRHYGVELEAVELPSQTRAAIREAQKRQYR</sequence>
<reference evidence="2" key="1">
    <citation type="submission" date="2016-02" db="EMBL/GenBank/DDBJ databases">
        <authorList>
            <person name="Wibberg D."/>
        </authorList>
    </citation>
    <scope>NUCLEOTIDE SEQUENCE [LARGE SCALE GENOMIC DNA]</scope>
</reference>
<evidence type="ECO:0000313" key="1">
    <source>
        <dbReference type="EMBL" id="SBW22940.1"/>
    </source>
</evidence>
<protein>
    <submittedName>
        <fullName evidence="1">Uncharacterized protein</fullName>
    </submittedName>
</protein>
<accession>A0A1C3NZH8</accession>
<dbReference type="Proteomes" id="UP000199013">
    <property type="component" value="Unassembled WGS sequence"/>
</dbReference>
<organism evidence="1 2">
    <name type="scientific">Candidatus Protofrankia californiensis</name>
    <dbReference type="NCBI Taxonomy" id="1839754"/>
    <lineage>
        <taxon>Bacteria</taxon>
        <taxon>Bacillati</taxon>
        <taxon>Actinomycetota</taxon>
        <taxon>Actinomycetes</taxon>
        <taxon>Frankiales</taxon>
        <taxon>Frankiaceae</taxon>
        <taxon>Protofrankia</taxon>
    </lineage>
</organism>